<dbReference type="Proteomes" id="UP001299235">
    <property type="component" value="Unassembled WGS sequence"/>
</dbReference>
<evidence type="ECO:0000313" key="4">
    <source>
        <dbReference type="Proteomes" id="UP001299235"/>
    </source>
</evidence>
<dbReference type="InterPro" id="IPR023365">
    <property type="entry name" value="Sortase_dom-sf"/>
</dbReference>
<reference evidence="3 4" key="1">
    <citation type="submission" date="2021-10" db="EMBL/GenBank/DDBJ databases">
        <title>Anaerobic single-cell dispensing facilitates the cultivation of human gut bacteria.</title>
        <authorList>
            <person name="Afrizal A."/>
        </authorList>
    </citation>
    <scope>NUCLEOTIDE SEQUENCE [LARGE SCALE GENOMIC DNA]</scope>
    <source>
        <strain evidence="3 4">CLA-AA-H246</strain>
    </source>
</reference>
<proteinExistence type="predicted"/>
<keyword evidence="4" id="KW-1185">Reference proteome</keyword>
<dbReference type="GO" id="GO:0016787">
    <property type="term" value="F:hydrolase activity"/>
    <property type="evidence" value="ECO:0007669"/>
    <property type="project" value="UniProtKB-KW"/>
</dbReference>
<dbReference type="SUPFAM" id="SSF63817">
    <property type="entry name" value="Sortase"/>
    <property type="match status" value="1"/>
</dbReference>
<dbReference type="InterPro" id="IPR009835">
    <property type="entry name" value="SrtB"/>
</dbReference>
<gene>
    <name evidence="3" type="primary">srtB</name>
    <name evidence="3" type="ORF">LKD42_08020</name>
</gene>
<keyword evidence="1 3" id="KW-0378">Hydrolase</keyword>
<organism evidence="3 4">
    <name type="scientific">Hominisplanchenecus faecis</name>
    <dbReference type="NCBI Taxonomy" id="2885351"/>
    <lineage>
        <taxon>Bacteria</taxon>
        <taxon>Bacillati</taxon>
        <taxon>Bacillota</taxon>
        <taxon>Clostridia</taxon>
        <taxon>Lachnospirales</taxon>
        <taxon>Lachnospiraceae</taxon>
        <taxon>Hominisplanchenecus</taxon>
    </lineage>
</organism>
<evidence type="ECO:0000313" key="3">
    <source>
        <dbReference type="EMBL" id="MCC2149201.1"/>
    </source>
</evidence>
<accession>A0ABS8EVI0</accession>
<dbReference type="Pfam" id="PF04203">
    <property type="entry name" value="Sortase"/>
    <property type="match status" value="1"/>
</dbReference>
<keyword evidence="2" id="KW-1133">Transmembrane helix</keyword>
<dbReference type="RefSeq" id="WP_248835372.1">
    <property type="nucleotide sequence ID" value="NZ_JAJEQE010000023.1"/>
</dbReference>
<comment type="caution">
    <text evidence="3">The sequence shown here is derived from an EMBL/GenBank/DDBJ whole genome shotgun (WGS) entry which is preliminary data.</text>
</comment>
<dbReference type="NCBIfam" id="TIGR03064">
    <property type="entry name" value="sortase_srtB"/>
    <property type="match status" value="1"/>
</dbReference>
<dbReference type="Gene3D" id="2.40.260.10">
    <property type="entry name" value="Sortase"/>
    <property type="match status" value="1"/>
</dbReference>
<name>A0ABS8EVI0_9FIRM</name>
<dbReference type="EC" id="3.4.22.71" evidence="3"/>
<protein>
    <submittedName>
        <fullName evidence="3">Class B sortase</fullName>
        <ecNumber evidence="3">3.4.22.71</ecNumber>
    </submittedName>
</protein>
<dbReference type="CDD" id="cd05826">
    <property type="entry name" value="Sortase_B"/>
    <property type="match status" value="1"/>
</dbReference>
<evidence type="ECO:0000256" key="1">
    <source>
        <dbReference type="ARBA" id="ARBA00022801"/>
    </source>
</evidence>
<dbReference type="InterPro" id="IPR005754">
    <property type="entry name" value="Sortase"/>
</dbReference>
<evidence type="ECO:0000256" key="2">
    <source>
        <dbReference type="SAM" id="Phobius"/>
    </source>
</evidence>
<keyword evidence="2" id="KW-0472">Membrane</keyword>
<sequence>MEENKKKKRTAGDVIRTLIMIVALGVFCYSGYQLLSIYQEYKKGSDEYHALENKYIDEKGMFEEINTDAAEPTMKNPIDFTGLKAVNEDIIAWLKVGAIDISYPVTQGKDNDYYLHNTFENQPNIAGCIFMDHGCKKDFSDPNTIIYGHNMRNLSMFGKLKQFRDQAVFDSDAYFWVYTPEKIYKYEIFSCQEVGATSETYQLQFSDKKKFQEYIDSCFERSVLKRDIEVTSDDKIVTLSTCTGNSETRFLVQGKLIETYKAV</sequence>
<dbReference type="EMBL" id="JAJEQE010000023">
    <property type="protein sequence ID" value="MCC2149201.1"/>
    <property type="molecule type" value="Genomic_DNA"/>
</dbReference>
<feature type="transmembrane region" description="Helical" evidence="2">
    <location>
        <begin position="14"/>
        <end position="32"/>
    </location>
</feature>
<keyword evidence="2" id="KW-0812">Transmembrane</keyword>